<dbReference type="Pfam" id="PF25954">
    <property type="entry name" value="Beta-barrel_RND_2"/>
    <property type="match status" value="1"/>
</dbReference>
<feature type="transmembrane region" description="Helical" evidence="4">
    <location>
        <begin position="12"/>
        <end position="31"/>
    </location>
</feature>
<dbReference type="SUPFAM" id="SSF111369">
    <property type="entry name" value="HlyD-like secretion proteins"/>
    <property type="match status" value="1"/>
</dbReference>
<dbReference type="AlphaFoldDB" id="A0A6G8RTJ0"/>
<keyword evidence="4" id="KW-1133">Transmembrane helix</keyword>
<dbReference type="GO" id="GO:0060003">
    <property type="term" value="P:copper ion export"/>
    <property type="evidence" value="ECO:0007669"/>
    <property type="project" value="TreeGrafter"/>
</dbReference>
<dbReference type="GO" id="GO:0016020">
    <property type="term" value="C:membrane"/>
    <property type="evidence" value="ECO:0007669"/>
    <property type="project" value="InterPro"/>
</dbReference>
<accession>A0A6G8RTJ0</accession>
<keyword evidence="10" id="KW-1185">Reference proteome</keyword>
<feature type="domain" description="CusB-like beta-barrel" evidence="6">
    <location>
        <begin position="252"/>
        <end position="326"/>
    </location>
</feature>
<dbReference type="Pfam" id="PF25973">
    <property type="entry name" value="BSH_CzcB"/>
    <property type="match status" value="1"/>
</dbReference>
<feature type="domain" description="CzcB-like C-terminal circularly permuted SH3-like" evidence="8">
    <location>
        <begin position="334"/>
        <end position="400"/>
    </location>
</feature>
<dbReference type="NCBIfam" id="TIGR01730">
    <property type="entry name" value="RND_mfp"/>
    <property type="match status" value="1"/>
</dbReference>
<evidence type="ECO:0000256" key="1">
    <source>
        <dbReference type="ARBA" id="ARBA00009477"/>
    </source>
</evidence>
<dbReference type="GO" id="GO:0046914">
    <property type="term" value="F:transition metal ion binding"/>
    <property type="evidence" value="ECO:0007669"/>
    <property type="project" value="TreeGrafter"/>
</dbReference>
<reference evidence="9 10" key="1">
    <citation type="submission" date="2020-03" db="EMBL/GenBank/DDBJ databases">
        <authorList>
            <person name="Zhu W."/>
        </authorList>
    </citation>
    <scope>NUCLEOTIDE SEQUENCE [LARGE SCALE GENOMIC DNA]</scope>
    <source>
        <strain evidence="9 10">323-1</strain>
    </source>
</reference>
<evidence type="ECO:0000259" key="5">
    <source>
        <dbReference type="Pfam" id="PF25893"/>
    </source>
</evidence>
<dbReference type="InterPro" id="IPR006143">
    <property type="entry name" value="RND_pump_MFP"/>
</dbReference>
<dbReference type="KEGG" id="asha:G8E00_04350"/>
<dbReference type="InterPro" id="IPR058792">
    <property type="entry name" value="Beta-barrel_RND_2"/>
</dbReference>
<dbReference type="InterPro" id="IPR051909">
    <property type="entry name" value="MFP_Cation_Efflux"/>
</dbReference>
<dbReference type="Gene3D" id="1.10.287.470">
    <property type="entry name" value="Helix hairpin bin"/>
    <property type="match status" value="1"/>
</dbReference>
<dbReference type="Pfam" id="PF25975">
    <property type="entry name" value="CzcB_C"/>
    <property type="match status" value="1"/>
</dbReference>
<feature type="region of interest" description="Disordered" evidence="3">
    <location>
        <begin position="34"/>
        <end position="62"/>
    </location>
</feature>
<dbReference type="Pfam" id="PF25893">
    <property type="entry name" value="HH_CzcB"/>
    <property type="match status" value="1"/>
</dbReference>
<keyword evidence="4" id="KW-0812">Transmembrane</keyword>
<evidence type="ECO:0000313" key="10">
    <source>
        <dbReference type="Proteomes" id="UP000502297"/>
    </source>
</evidence>
<protein>
    <submittedName>
        <fullName evidence="9">Efflux RND transporter periplasmic adaptor subunit</fullName>
    </submittedName>
</protein>
<evidence type="ECO:0000313" key="9">
    <source>
        <dbReference type="EMBL" id="QIO05246.1"/>
    </source>
</evidence>
<gene>
    <name evidence="9" type="ORF">G8E00_04350</name>
</gene>
<organism evidence="9 10">
    <name type="scientific">Acinetobacter shaoyimingii</name>
    <dbReference type="NCBI Taxonomy" id="2715164"/>
    <lineage>
        <taxon>Bacteria</taxon>
        <taxon>Pseudomonadati</taxon>
        <taxon>Pseudomonadota</taxon>
        <taxon>Gammaproteobacteria</taxon>
        <taxon>Moraxellales</taxon>
        <taxon>Moraxellaceae</taxon>
        <taxon>Acinetobacter</taxon>
    </lineage>
</organism>
<evidence type="ECO:0000256" key="4">
    <source>
        <dbReference type="SAM" id="Phobius"/>
    </source>
</evidence>
<evidence type="ECO:0000259" key="6">
    <source>
        <dbReference type="Pfam" id="PF25954"/>
    </source>
</evidence>
<dbReference type="RefSeq" id="WP_166222175.1">
    <property type="nucleotide sequence ID" value="NZ_CP049801.1"/>
</dbReference>
<dbReference type="PANTHER" id="PTHR30097">
    <property type="entry name" value="CATION EFFLUX SYSTEM PROTEIN CUSB"/>
    <property type="match status" value="1"/>
</dbReference>
<dbReference type="Gene3D" id="2.40.420.20">
    <property type="match status" value="1"/>
</dbReference>
<sequence>MQIQQMGKVSQPLLIAILIVLSAGLAGGVIWSSNSKKSENSEGENHNDTVEEHGEEGHDHEGEIPEGVIELSAQQLVEQGIQFASASIGAVEQRIELPGKLMVNTDQQAHISPNFSGHVEQVNVALGEIVQKGQTLAVLSVPELIDQQANLAMAQSNLNLSYQDYLREKQLWTQGVSAKQDYQRAENAYRQAQITVQSTQAKIRALGGNGSRNGRFEIKAPILGVISQKDIVMGENVQLADQLFTIEQLKDLWLEFVVPSEQANIVQAGQKIRFKTLPDQQVYEAVIQSLTTQADAQTGRLVVRAKVNSQANALRPNVMVNVELANGAQTSALRVQKQAIQIVEGKSTVFVMKSQAKGRTQLQAQTIELGQTSSDGQWIEIKSGLTQGQGYVAKGSFLLKSELEKDEADHGH</sequence>
<comment type="similarity">
    <text evidence="1">Belongs to the membrane fusion protein (MFP) (TC 8.A.1) family.</text>
</comment>
<dbReference type="InterPro" id="IPR058648">
    <property type="entry name" value="HH_CzcB-like"/>
</dbReference>
<feature type="domain" description="CzcB-like alpha-helical hairpin" evidence="5">
    <location>
        <begin position="146"/>
        <end position="205"/>
    </location>
</feature>
<evidence type="ECO:0000256" key="3">
    <source>
        <dbReference type="SAM" id="MobiDB-lite"/>
    </source>
</evidence>
<dbReference type="Gene3D" id="2.40.30.170">
    <property type="match status" value="1"/>
</dbReference>
<evidence type="ECO:0000256" key="2">
    <source>
        <dbReference type="ARBA" id="ARBA00022448"/>
    </source>
</evidence>
<evidence type="ECO:0000259" key="7">
    <source>
        <dbReference type="Pfam" id="PF25973"/>
    </source>
</evidence>
<keyword evidence="4" id="KW-0472">Membrane</keyword>
<feature type="compositionally biased region" description="Basic and acidic residues" evidence="3">
    <location>
        <begin position="36"/>
        <end position="62"/>
    </location>
</feature>
<name>A0A6G8RTJ0_9GAMM</name>
<dbReference type="Gene3D" id="2.40.50.100">
    <property type="match status" value="1"/>
</dbReference>
<feature type="domain" description="CzcB-like barrel-sandwich hybrid" evidence="7">
    <location>
        <begin position="108"/>
        <end position="246"/>
    </location>
</feature>
<evidence type="ECO:0000259" key="8">
    <source>
        <dbReference type="Pfam" id="PF25975"/>
    </source>
</evidence>
<proteinExistence type="inferred from homology"/>
<keyword evidence="2" id="KW-0813">Transport</keyword>
<dbReference type="GO" id="GO:0030288">
    <property type="term" value="C:outer membrane-bounded periplasmic space"/>
    <property type="evidence" value="ECO:0007669"/>
    <property type="project" value="TreeGrafter"/>
</dbReference>
<dbReference type="InterPro" id="IPR058647">
    <property type="entry name" value="BSH_CzcB-like"/>
</dbReference>
<dbReference type="GO" id="GO:0015679">
    <property type="term" value="P:plasma membrane copper ion transport"/>
    <property type="evidence" value="ECO:0007669"/>
    <property type="project" value="TreeGrafter"/>
</dbReference>
<dbReference type="Proteomes" id="UP000502297">
    <property type="component" value="Chromosome"/>
</dbReference>
<dbReference type="EMBL" id="CP049801">
    <property type="protein sequence ID" value="QIO05246.1"/>
    <property type="molecule type" value="Genomic_DNA"/>
</dbReference>
<dbReference type="GO" id="GO:0022857">
    <property type="term" value="F:transmembrane transporter activity"/>
    <property type="evidence" value="ECO:0007669"/>
    <property type="project" value="InterPro"/>
</dbReference>
<dbReference type="PANTHER" id="PTHR30097:SF4">
    <property type="entry name" value="SLR6042 PROTEIN"/>
    <property type="match status" value="1"/>
</dbReference>
<dbReference type="InterPro" id="IPR058649">
    <property type="entry name" value="CzcB_C"/>
</dbReference>